<organism evidence="3 4">
    <name type="scientific">Saccoglossus kowalevskii</name>
    <name type="common">Acorn worm</name>
    <dbReference type="NCBI Taxonomy" id="10224"/>
    <lineage>
        <taxon>Eukaryota</taxon>
        <taxon>Metazoa</taxon>
        <taxon>Hemichordata</taxon>
        <taxon>Enteropneusta</taxon>
        <taxon>Harrimaniidae</taxon>
        <taxon>Saccoglossus</taxon>
    </lineage>
</organism>
<evidence type="ECO:0000313" key="4">
    <source>
        <dbReference type="RefSeq" id="XP_002740719.1"/>
    </source>
</evidence>
<dbReference type="Proteomes" id="UP000694865">
    <property type="component" value="Unplaced"/>
</dbReference>
<feature type="coiled-coil region" evidence="1">
    <location>
        <begin position="312"/>
        <end position="339"/>
    </location>
</feature>
<feature type="compositionally biased region" description="Polar residues" evidence="2">
    <location>
        <begin position="15"/>
        <end position="25"/>
    </location>
</feature>
<dbReference type="InterPro" id="IPR030465">
    <property type="entry name" value="CEP131"/>
</dbReference>
<keyword evidence="1" id="KW-0175">Coiled coil</keyword>
<proteinExistence type="predicted"/>
<feature type="compositionally biased region" description="Basic and acidic residues" evidence="2">
    <location>
        <begin position="409"/>
        <end position="429"/>
    </location>
</feature>
<feature type="coiled-coil region" evidence="1">
    <location>
        <begin position="226"/>
        <end position="268"/>
    </location>
</feature>
<evidence type="ECO:0000256" key="1">
    <source>
        <dbReference type="SAM" id="Coils"/>
    </source>
</evidence>
<feature type="compositionally biased region" description="Basic and acidic residues" evidence="2">
    <location>
        <begin position="454"/>
        <end position="466"/>
    </location>
</feature>
<protein>
    <submittedName>
        <fullName evidence="4">5-azacytidine-induced protein 1-like</fullName>
    </submittedName>
</protein>
<feature type="region of interest" description="Disordered" evidence="2">
    <location>
        <begin position="167"/>
        <end position="196"/>
    </location>
</feature>
<dbReference type="RefSeq" id="XP_002740719.1">
    <property type="nucleotide sequence ID" value="XM_002740673.2"/>
</dbReference>
<accession>A0ABM0GZB0</accession>
<feature type="compositionally biased region" description="Acidic residues" evidence="2">
    <location>
        <begin position="169"/>
        <end position="184"/>
    </location>
</feature>
<reference evidence="4" key="1">
    <citation type="submission" date="2025-08" db="UniProtKB">
        <authorList>
            <consortium name="RefSeq"/>
        </authorList>
    </citation>
    <scope>IDENTIFICATION</scope>
    <source>
        <tissue evidence="4">Testes</tissue>
    </source>
</reference>
<keyword evidence="3" id="KW-1185">Reference proteome</keyword>
<evidence type="ECO:0000256" key="2">
    <source>
        <dbReference type="SAM" id="MobiDB-lite"/>
    </source>
</evidence>
<name>A0ABM0GZB0_SACKO</name>
<feature type="region of interest" description="Disordered" evidence="2">
    <location>
        <begin position="454"/>
        <end position="477"/>
    </location>
</feature>
<evidence type="ECO:0000313" key="3">
    <source>
        <dbReference type="Proteomes" id="UP000694865"/>
    </source>
</evidence>
<gene>
    <name evidence="4" type="primary">LOC100374850</name>
</gene>
<sequence>MARSTASISDLDLSLTGSHISTGKRPNSAGRARPNSSSGKRPGTADSTVHNEKQSETEDGATGVDSVSAVQTKTTLNDLLATIKMLEEPEILPEKKDVSKLEWLDILDKDDSDNSDRGLENKKTGEVYLSTEKLDHFNQSAKPSNPMSKYGKNALLTEDKLRSIMSFLDEVEQADKDTDEDDDKSPDPTSNPGLIVPTVEELSKMEQASAAASEVTNTVLSQKLELEEKDRTVKMLQKALNQQRELTVRHAKEQDKEMKQRLKLQKEEYETGMKRHLSFIDQLIDDKKLLSEKYDKVVHDLKEVDKKYQTKMKHQEEEHSQELRKIKEVQAAAEKIRREKWIDEKTKKIKEITVKGLEPEIQRLIAKHKAEIKKLKTIHEAELLQGEERAGQKYIKHIEELRDQLAEEKESACNRERDQAKQRYEKQLEQEESAFQQQRRRLYAEIQEEKDRVAEQARRQRQELDRLQMQMEENNRKAMNTMRQEYEKNRDENEHRHMVEVKELEERLKVEKEAWEENYMKKQETWLLAKERELKEQVRRDRDKEIELVIQRLEDDSESARDECERAAENRIKRIRDKYEAELREIERSERNTQERLNELKARLGEVEGENIRLQGLMNQKEQEVDDIKKECDRLTRERKNVQDVVRQEFADRLVETEEENRRVKTEMSEMRARHKLEIDRIQKEKEEEMAEVHKRVKQAIVKKEETVTQLKQQHTAAVKRADHLESLLEQQRKQLIKIKK</sequence>
<dbReference type="GeneID" id="100374850"/>
<feature type="region of interest" description="Disordered" evidence="2">
    <location>
        <begin position="409"/>
        <end position="431"/>
    </location>
</feature>
<feature type="region of interest" description="Disordered" evidence="2">
    <location>
        <begin position="1"/>
        <end position="71"/>
    </location>
</feature>
<dbReference type="PANTHER" id="PTHR31540:SF1">
    <property type="entry name" value="CENTROSOMAL PROTEIN OF 131 KDA"/>
    <property type="match status" value="1"/>
</dbReference>
<dbReference type="PANTHER" id="PTHR31540">
    <property type="entry name" value="CENTROSOMAL PROTEIN OF 131 KDA"/>
    <property type="match status" value="1"/>
</dbReference>